<evidence type="ECO:0000256" key="1">
    <source>
        <dbReference type="ARBA" id="ARBA00023008"/>
    </source>
</evidence>
<reference evidence="3" key="1">
    <citation type="submission" date="2019-11" db="EMBL/GenBank/DDBJ databases">
        <authorList>
            <person name="Liu Y."/>
            <person name="Hou J."/>
            <person name="Li T.-Q."/>
            <person name="Guan C.-H."/>
            <person name="Wu X."/>
            <person name="Wu H.-Z."/>
            <person name="Ling F."/>
            <person name="Zhang R."/>
            <person name="Shi X.-G."/>
            <person name="Ren J.-P."/>
            <person name="Chen E.-F."/>
            <person name="Sun J.-M."/>
        </authorList>
    </citation>
    <scope>NUCLEOTIDE SEQUENCE</scope>
    <source>
        <strain evidence="3">Adult_tree_wgs_1</strain>
        <tissue evidence="3">Leaves</tissue>
    </source>
</reference>
<comment type="caution">
    <text evidence="3">The sequence shown here is derived from an EMBL/GenBank/DDBJ whole genome shotgun (WGS) entry which is preliminary data.</text>
</comment>
<keyword evidence="1" id="KW-0186">Copper</keyword>
<dbReference type="PANTHER" id="PTHR10003">
    <property type="entry name" value="SUPEROXIDE DISMUTASE CU-ZN -RELATED"/>
    <property type="match status" value="1"/>
</dbReference>
<dbReference type="InterPro" id="IPR024134">
    <property type="entry name" value="SOD_Cu/Zn_/chaperone"/>
</dbReference>
<dbReference type="Gene3D" id="2.60.40.200">
    <property type="entry name" value="Superoxide dismutase, copper/zinc binding domain"/>
    <property type="match status" value="1"/>
</dbReference>
<sequence>MGKAIAVLGSNEGVSGAIYFNREGDGTVNFTIIDEQVSLTGPGSIVGRAIVVHVNPDDLGRGGHELSKSTGNNGKRIACGVIGLKE</sequence>
<keyword evidence="4" id="KW-1185">Reference proteome</keyword>
<evidence type="ECO:0000313" key="3">
    <source>
        <dbReference type="EMBL" id="KAF7138546.1"/>
    </source>
</evidence>
<evidence type="ECO:0000313" key="4">
    <source>
        <dbReference type="Proteomes" id="UP000626092"/>
    </source>
</evidence>
<name>A0A834LJD3_RHOSS</name>
<dbReference type="GO" id="GO:0005507">
    <property type="term" value="F:copper ion binding"/>
    <property type="evidence" value="ECO:0007669"/>
    <property type="project" value="InterPro"/>
</dbReference>
<dbReference type="GO" id="GO:0006801">
    <property type="term" value="P:superoxide metabolic process"/>
    <property type="evidence" value="ECO:0007669"/>
    <property type="project" value="InterPro"/>
</dbReference>
<accession>A0A834LJD3</accession>
<dbReference type="Pfam" id="PF00080">
    <property type="entry name" value="Sod_Cu"/>
    <property type="match status" value="1"/>
</dbReference>
<feature type="domain" description="Superoxide dismutase copper/zinc binding" evidence="2">
    <location>
        <begin position="23"/>
        <end position="82"/>
    </location>
</feature>
<gene>
    <name evidence="3" type="ORF">RHSIM_Rhsim07G0176700</name>
</gene>
<proteinExistence type="predicted"/>
<evidence type="ECO:0000259" key="2">
    <source>
        <dbReference type="Pfam" id="PF00080"/>
    </source>
</evidence>
<dbReference type="InterPro" id="IPR001424">
    <property type="entry name" value="SOD_Cu_Zn_dom"/>
</dbReference>
<organism evidence="3 4">
    <name type="scientific">Rhododendron simsii</name>
    <name type="common">Sims's rhododendron</name>
    <dbReference type="NCBI Taxonomy" id="118357"/>
    <lineage>
        <taxon>Eukaryota</taxon>
        <taxon>Viridiplantae</taxon>
        <taxon>Streptophyta</taxon>
        <taxon>Embryophyta</taxon>
        <taxon>Tracheophyta</taxon>
        <taxon>Spermatophyta</taxon>
        <taxon>Magnoliopsida</taxon>
        <taxon>eudicotyledons</taxon>
        <taxon>Gunneridae</taxon>
        <taxon>Pentapetalae</taxon>
        <taxon>asterids</taxon>
        <taxon>Ericales</taxon>
        <taxon>Ericaceae</taxon>
        <taxon>Ericoideae</taxon>
        <taxon>Rhodoreae</taxon>
        <taxon>Rhododendron</taxon>
    </lineage>
</organism>
<dbReference type="InterPro" id="IPR036423">
    <property type="entry name" value="SOD-like_Cu/Zn_dom_sf"/>
</dbReference>
<dbReference type="OrthoDB" id="1686021at2759"/>
<dbReference type="PRINTS" id="PR00068">
    <property type="entry name" value="CUZNDISMTASE"/>
</dbReference>
<protein>
    <recommendedName>
        <fullName evidence="2">Superoxide dismutase copper/zinc binding domain-containing protein</fullName>
    </recommendedName>
</protein>
<dbReference type="Proteomes" id="UP000626092">
    <property type="component" value="Unassembled WGS sequence"/>
</dbReference>
<dbReference type="EMBL" id="WJXA01000007">
    <property type="protein sequence ID" value="KAF7138546.1"/>
    <property type="molecule type" value="Genomic_DNA"/>
</dbReference>
<dbReference type="AlphaFoldDB" id="A0A834LJD3"/>
<dbReference type="SUPFAM" id="SSF49329">
    <property type="entry name" value="Cu,Zn superoxide dismutase-like"/>
    <property type="match status" value="1"/>
</dbReference>